<reference evidence="2 3" key="1">
    <citation type="journal article" date="2018" name="BMC Genomics">
        <title>Genomic evidence for intraspecific hybridization in a clonal and extremely halotolerant yeast.</title>
        <authorList>
            <person name="Gostincar C."/>
            <person name="Stajich J.E."/>
            <person name="Zupancic J."/>
            <person name="Zalar P."/>
            <person name="Gunde-Cimerman N."/>
        </authorList>
    </citation>
    <scope>NUCLEOTIDE SEQUENCE [LARGE SCALE GENOMIC DNA]</scope>
    <source>
        <strain evidence="2 3">EXF-10513</strain>
    </source>
</reference>
<feature type="compositionally biased region" description="Basic and acidic residues" evidence="1">
    <location>
        <begin position="51"/>
        <end position="61"/>
    </location>
</feature>
<feature type="compositionally biased region" description="Gly residues" evidence="1">
    <location>
        <begin position="100"/>
        <end position="114"/>
    </location>
</feature>
<protein>
    <submittedName>
        <fullName evidence="2">Uncharacterized protein</fullName>
    </submittedName>
</protein>
<name>A0A3M7H0G1_HORWE</name>
<dbReference type="EMBL" id="QWIO01000147">
    <property type="protein sequence ID" value="RMZ06759.1"/>
    <property type="molecule type" value="Genomic_DNA"/>
</dbReference>
<sequence>MGQKYSSVETDPKRRAHVRHKIKPCNRKRKSKEKGSASEYTPVGGLPNLSRRRDSNSKESLRSSGMGFGPTAERPGSGLARERGVDDRRESQMMQRAMGPPGGVGGGGGCGGSV</sequence>
<feature type="region of interest" description="Disordered" evidence="1">
    <location>
        <begin position="1"/>
        <end position="114"/>
    </location>
</feature>
<proteinExistence type="predicted"/>
<evidence type="ECO:0000313" key="2">
    <source>
        <dbReference type="EMBL" id="RMZ06759.1"/>
    </source>
</evidence>
<feature type="compositionally biased region" description="Basic residues" evidence="1">
    <location>
        <begin position="14"/>
        <end position="32"/>
    </location>
</feature>
<gene>
    <name evidence="2" type="ORF">D0864_02154</name>
</gene>
<organism evidence="2 3">
    <name type="scientific">Hortaea werneckii</name>
    <name type="common">Black yeast</name>
    <name type="synonym">Cladosporium werneckii</name>
    <dbReference type="NCBI Taxonomy" id="91943"/>
    <lineage>
        <taxon>Eukaryota</taxon>
        <taxon>Fungi</taxon>
        <taxon>Dikarya</taxon>
        <taxon>Ascomycota</taxon>
        <taxon>Pezizomycotina</taxon>
        <taxon>Dothideomycetes</taxon>
        <taxon>Dothideomycetidae</taxon>
        <taxon>Mycosphaerellales</taxon>
        <taxon>Teratosphaeriaceae</taxon>
        <taxon>Hortaea</taxon>
    </lineage>
</organism>
<dbReference type="AlphaFoldDB" id="A0A3M7H0G1"/>
<evidence type="ECO:0000313" key="3">
    <source>
        <dbReference type="Proteomes" id="UP000269539"/>
    </source>
</evidence>
<comment type="caution">
    <text evidence="2">The sequence shown here is derived from an EMBL/GenBank/DDBJ whole genome shotgun (WGS) entry which is preliminary data.</text>
</comment>
<evidence type="ECO:0000256" key="1">
    <source>
        <dbReference type="SAM" id="MobiDB-lite"/>
    </source>
</evidence>
<dbReference type="Proteomes" id="UP000269539">
    <property type="component" value="Unassembled WGS sequence"/>
</dbReference>
<accession>A0A3M7H0G1</accession>
<feature type="compositionally biased region" description="Basic and acidic residues" evidence="1">
    <location>
        <begin position="80"/>
        <end position="91"/>
    </location>
</feature>
<dbReference type="VEuPathDB" id="FungiDB:BTJ68_11268"/>